<accession>M1MG21</accession>
<dbReference type="KEGG" id="csr:Cspa_c30980"/>
<evidence type="ECO:0000313" key="4">
    <source>
        <dbReference type="Proteomes" id="UP000011728"/>
    </source>
</evidence>
<dbReference type="eggNOG" id="COG0119">
    <property type="taxonomic scope" value="Bacteria"/>
</dbReference>
<evidence type="ECO:0000256" key="1">
    <source>
        <dbReference type="ARBA" id="ARBA00022679"/>
    </source>
</evidence>
<dbReference type="HOGENOM" id="CLU_022158_1_0_9"/>
<keyword evidence="1" id="KW-0808">Transferase</keyword>
<dbReference type="EMBL" id="CP004121">
    <property type="protein sequence ID" value="AGF56859.1"/>
    <property type="molecule type" value="Genomic_DNA"/>
</dbReference>
<dbReference type="OrthoDB" id="503431at2"/>
<dbReference type="PANTHER" id="PTHR42880">
    <property type="entry name" value="HOMOCITRATE SYNTHASE"/>
    <property type="match status" value="1"/>
</dbReference>
<keyword evidence="4" id="KW-1185">Reference proteome</keyword>
<name>M1MG21_9CLOT</name>
<feature type="domain" description="2-isopropylmalate synthase/homocitrate synthase post-catalytic" evidence="2">
    <location>
        <begin position="207"/>
        <end position="286"/>
    </location>
</feature>
<evidence type="ECO:0000259" key="2">
    <source>
        <dbReference type="Pfam" id="PF22617"/>
    </source>
</evidence>
<dbReference type="Proteomes" id="UP000011728">
    <property type="component" value="Chromosome"/>
</dbReference>
<dbReference type="GO" id="GO:0016740">
    <property type="term" value="F:transferase activity"/>
    <property type="evidence" value="ECO:0007669"/>
    <property type="project" value="UniProtKB-KW"/>
</dbReference>
<dbReference type="PATRIC" id="fig|931276.5.peg.3116"/>
<dbReference type="RefSeq" id="WP_015393178.1">
    <property type="nucleotide sequence ID" value="NC_020291.1"/>
</dbReference>
<reference evidence="3 4" key="1">
    <citation type="submission" date="2013-02" db="EMBL/GenBank/DDBJ databases">
        <title>Genome sequence of Clostridium saccharoperbutylacetonicum N1-4(HMT).</title>
        <authorList>
            <person name="Poehlein A."/>
            <person name="Daniel R."/>
        </authorList>
    </citation>
    <scope>NUCLEOTIDE SEQUENCE [LARGE SCALE GENOMIC DNA]</scope>
    <source>
        <strain evidence="4">N1-4(HMT)</strain>
    </source>
</reference>
<dbReference type="PANTHER" id="PTHR42880:SF1">
    <property type="entry name" value="ISOPROPYLMALATE_HOMOCITRATE_CITRAMALATE SYNTHASE FAMILY PROTEIN"/>
    <property type="match status" value="1"/>
</dbReference>
<dbReference type="InterPro" id="IPR054691">
    <property type="entry name" value="LeuA/HCS_post-cat"/>
</dbReference>
<dbReference type="Gene3D" id="1.10.238.260">
    <property type="match status" value="1"/>
</dbReference>
<gene>
    <name evidence="3" type="ORF">Cspa_c30980</name>
</gene>
<protein>
    <recommendedName>
        <fullName evidence="2">2-isopropylmalate synthase/homocitrate synthase post-catalytic domain-containing protein</fullName>
    </recommendedName>
</protein>
<dbReference type="AlphaFoldDB" id="M1MG21"/>
<sequence>MEERKLEIVDKTLVVLESIYGDNIRKKIPQLRILIKLLHEIGCDYIEMTPELYKALCPFPESMYIRIYNKLRDVQGGINIYGNLNIELMDKDSNNFRIVGLDDLIFYDYKKIFLEIIKKFGNNIEMCIKNEYNSAIAMSLEWIRSGGRKITTTFSGIGGYASLESLLGSLEFLEHMKHGGNYVLFPEVLKIFEEITENEIKPNTPFIGRDIFNVESGIHVNGIAKNPKTYEPYDPSKIGRMRKIIIGKHSGISSLEMKLKELHIEYKDNNLSNMLEKIRKICTQKKRGLNDEELKQLFMSCGKCI</sequence>
<organism evidence="3 4">
    <name type="scientific">Clostridium saccharoperbutylacetonicum N1-4(HMT)</name>
    <dbReference type="NCBI Taxonomy" id="931276"/>
    <lineage>
        <taxon>Bacteria</taxon>
        <taxon>Bacillati</taxon>
        <taxon>Bacillota</taxon>
        <taxon>Clostridia</taxon>
        <taxon>Eubacteriales</taxon>
        <taxon>Clostridiaceae</taxon>
        <taxon>Clostridium</taxon>
    </lineage>
</organism>
<proteinExistence type="predicted"/>
<evidence type="ECO:0000313" key="3">
    <source>
        <dbReference type="EMBL" id="AGF56859.1"/>
    </source>
</evidence>
<dbReference type="Pfam" id="PF22617">
    <property type="entry name" value="HCS_D2"/>
    <property type="match status" value="1"/>
</dbReference>